<name>A0A0P8CM24_9EURY</name>
<feature type="domain" description="PPIase FKBP-type" evidence="10">
    <location>
        <begin position="39"/>
        <end position="115"/>
    </location>
</feature>
<dbReference type="Gene3D" id="3.10.50.40">
    <property type="match status" value="2"/>
</dbReference>
<dbReference type="EMBL" id="LKCM01000095">
    <property type="protein sequence ID" value="KPQ44398.1"/>
    <property type="molecule type" value="Genomic_DNA"/>
</dbReference>
<protein>
    <recommendedName>
        <fullName evidence="9">Peptidyl-prolyl cis-trans isomerase</fullName>
        <ecNumber evidence="9">5.2.1.8</ecNumber>
    </recommendedName>
</protein>
<keyword evidence="7 8" id="KW-0413">Isomerase</keyword>
<comment type="subcellular location">
    <subcellularLocation>
        <location evidence="2">Cytoplasm</location>
    </subcellularLocation>
</comment>
<evidence type="ECO:0000256" key="9">
    <source>
        <dbReference type="RuleBase" id="RU003915"/>
    </source>
</evidence>
<gene>
    <name evidence="11" type="ORF">MPEBLZ_01031</name>
</gene>
<evidence type="ECO:0000256" key="8">
    <source>
        <dbReference type="PROSITE-ProRule" id="PRU00277"/>
    </source>
</evidence>
<evidence type="ECO:0000256" key="6">
    <source>
        <dbReference type="ARBA" id="ARBA00023186"/>
    </source>
</evidence>
<organism evidence="11 12">
    <name type="scientific">Candidatus Methanoperedens nitratireducens</name>
    <dbReference type="NCBI Taxonomy" id="1392998"/>
    <lineage>
        <taxon>Archaea</taxon>
        <taxon>Methanobacteriati</taxon>
        <taxon>Methanobacteriota</taxon>
        <taxon>Stenosarchaea group</taxon>
        <taxon>Methanomicrobia</taxon>
        <taxon>Methanosarcinales</taxon>
        <taxon>ANME-2 cluster</taxon>
        <taxon>Candidatus Methanoperedentaceae</taxon>
        <taxon>Candidatus Methanoperedens</taxon>
    </lineage>
</organism>
<dbReference type="GO" id="GO:0042026">
    <property type="term" value="P:protein refolding"/>
    <property type="evidence" value="ECO:0007669"/>
    <property type="project" value="UniProtKB-ARBA"/>
</dbReference>
<evidence type="ECO:0000313" key="11">
    <source>
        <dbReference type="EMBL" id="KPQ44398.1"/>
    </source>
</evidence>
<dbReference type="GO" id="GO:0003755">
    <property type="term" value="F:peptidyl-prolyl cis-trans isomerase activity"/>
    <property type="evidence" value="ECO:0007669"/>
    <property type="project" value="UniProtKB-UniRule"/>
</dbReference>
<dbReference type="InterPro" id="IPR046357">
    <property type="entry name" value="PPIase_dom_sf"/>
</dbReference>
<keyword evidence="4" id="KW-0963">Cytoplasm</keyword>
<dbReference type="Pfam" id="PF00254">
    <property type="entry name" value="FKBP_C"/>
    <property type="match status" value="1"/>
</dbReference>
<evidence type="ECO:0000256" key="4">
    <source>
        <dbReference type="ARBA" id="ARBA00022490"/>
    </source>
</evidence>
<dbReference type="GO" id="GO:0005737">
    <property type="term" value="C:cytoplasm"/>
    <property type="evidence" value="ECO:0007669"/>
    <property type="project" value="UniProtKB-SubCell"/>
</dbReference>
<comment type="similarity">
    <text evidence="3 9">Belongs to the FKBP-type PPIase family.</text>
</comment>
<dbReference type="PANTHER" id="PTHR47861">
    <property type="entry name" value="FKBP-TYPE PEPTIDYL-PROLYL CIS-TRANS ISOMERASE SLYD"/>
    <property type="match status" value="1"/>
</dbReference>
<dbReference type="AlphaFoldDB" id="A0A0P8CM24"/>
<dbReference type="PROSITE" id="PS50059">
    <property type="entry name" value="FKBP_PPIASE"/>
    <property type="match status" value="1"/>
</dbReference>
<dbReference type="SUPFAM" id="SSF54534">
    <property type="entry name" value="FKBP-like"/>
    <property type="match status" value="1"/>
</dbReference>
<evidence type="ECO:0000256" key="1">
    <source>
        <dbReference type="ARBA" id="ARBA00000971"/>
    </source>
</evidence>
<proteinExistence type="inferred from homology"/>
<dbReference type="EC" id="5.2.1.8" evidence="9"/>
<evidence type="ECO:0000256" key="3">
    <source>
        <dbReference type="ARBA" id="ARBA00006577"/>
    </source>
</evidence>
<dbReference type="Proteomes" id="UP000050360">
    <property type="component" value="Unassembled WGS sequence"/>
</dbReference>
<sequence>MLSSLWMSDIMKKLLILILAAAILFSGCVDNTVQTVKKGDNISVDYVGSFEDGKVFDTSNESVAMANDLFTPGATYEPLNFTVGERQVIEGFDDGVIGMKKGETKKLTIPPEKAYPIDPRQISASPIVLEVPINKTVNKGEVLPLDQFEQYFGENHTAGESVQIPNTNINITINNVTSEEVSFTYDFKLGSNVWDARAPWNETVIKIDEKNVTLRSNVTKNQVIQEPGYPFTTTVIDVGDKNITLKRNPVPDTTVPLPDRFGQMIPTKISFNETSVIFDQNPEVAGKTLIFNVTLISIDK</sequence>
<reference evidence="11 12" key="1">
    <citation type="submission" date="2015-09" db="EMBL/GenBank/DDBJ databases">
        <title>A metagenomics-based metabolic model of nitrate-dependent anaerobic oxidation of methane by Methanoperedens-like archaea.</title>
        <authorList>
            <person name="Arshad A."/>
            <person name="Speth D.R."/>
            <person name="De Graaf R.M."/>
            <person name="Op Den Camp H.J."/>
            <person name="Jetten M.S."/>
            <person name="Welte C.U."/>
        </authorList>
    </citation>
    <scope>NUCLEOTIDE SEQUENCE [LARGE SCALE GENOMIC DNA]</scope>
</reference>
<evidence type="ECO:0000256" key="5">
    <source>
        <dbReference type="ARBA" id="ARBA00023110"/>
    </source>
</evidence>
<comment type="caution">
    <text evidence="11">The sequence shown here is derived from an EMBL/GenBank/DDBJ whole genome shotgun (WGS) entry which is preliminary data.</text>
</comment>
<keyword evidence="5 8" id="KW-0697">Rotamase</keyword>
<dbReference type="InterPro" id="IPR001179">
    <property type="entry name" value="PPIase_FKBP_dom"/>
</dbReference>
<keyword evidence="6" id="KW-0143">Chaperone</keyword>
<evidence type="ECO:0000313" key="12">
    <source>
        <dbReference type="Proteomes" id="UP000050360"/>
    </source>
</evidence>
<evidence type="ECO:0000259" key="10">
    <source>
        <dbReference type="PROSITE" id="PS50059"/>
    </source>
</evidence>
<evidence type="ECO:0000256" key="2">
    <source>
        <dbReference type="ARBA" id="ARBA00004496"/>
    </source>
</evidence>
<dbReference type="PANTHER" id="PTHR47861:SF3">
    <property type="entry name" value="FKBP-TYPE PEPTIDYL-PROLYL CIS-TRANS ISOMERASE SLYD"/>
    <property type="match status" value="1"/>
</dbReference>
<evidence type="ECO:0000256" key="7">
    <source>
        <dbReference type="ARBA" id="ARBA00023235"/>
    </source>
</evidence>
<accession>A0A0P8CM24</accession>
<comment type="catalytic activity">
    <reaction evidence="1 8 9">
        <text>[protein]-peptidylproline (omega=180) = [protein]-peptidylproline (omega=0)</text>
        <dbReference type="Rhea" id="RHEA:16237"/>
        <dbReference type="Rhea" id="RHEA-COMP:10747"/>
        <dbReference type="Rhea" id="RHEA-COMP:10748"/>
        <dbReference type="ChEBI" id="CHEBI:83833"/>
        <dbReference type="ChEBI" id="CHEBI:83834"/>
        <dbReference type="EC" id="5.2.1.8"/>
    </reaction>
</comment>